<name>A0A178F0V3_TRIRU</name>
<evidence type="ECO:0000313" key="2">
    <source>
        <dbReference type="Proteomes" id="UP000243015"/>
    </source>
</evidence>
<dbReference type="AlphaFoldDB" id="A0A178F0V3"/>
<evidence type="ECO:0000313" key="1">
    <source>
        <dbReference type="EMBL" id="OAL65859.1"/>
    </source>
</evidence>
<gene>
    <name evidence="1" type="ORF">A7C99_2960</name>
</gene>
<proteinExistence type="predicted"/>
<accession>A0A178F0V3</accession>
<comment type="caution">
    <text evidence="1">The sequence shown here is derived from an EMBL/GenBank/DDBJ whole genome shotgun (WGS) entry which is preliminary data.</text>
</comment>
<sequence>MASSSPPESCVQLYAELLANIRQIRFYVTTKDAVRNDSRPVVTLDSSRSLVTVSHSDKTLTLKLPLSISARAREHLATSQATSHGGENEYSFRLPIDEASSAVDVTSSHDYTSMSPWPAKNMTAQTYWAEMMDLWHCHKPDPIPSKDGDTDFTSLNGDTKGYGASNRVVCKPGTVFVNITSFVMTQGDCQGAKMTTNRADILGFNPEL</sequence>
<organism evidence="1 2">
    <name type="scientific">Trichophyton rubrum</name>
    <name type="common">Athlete's foot fungus</name>
    <name type="synonym">Epidermophyton rubrum</name>
    <dbReference type="NCBI Taxonomy" id="5551"/>
    <lineage>
        <taxon>Eukaryota</taxon>
        <taxon>Fungi</taxon>
        <taxon>Dikarya</taxon>
        <taxon>Ascomycota</taxon>
        <taxon>Pezizomycotina</taxon>
        <taxon>Eurotiomycetes</taxon>
        <taxon>Eurotiomycetidae</taxon>
        <taxon>Onygenales</taxon>
        <taxon>Arthrodermataceae</taxon>
        <taxon>Trichophyton</taxon>
    </lineage>
</organism>
<dbReference type="Pfam" id="PF09814">
    <property type="entry name" value="HECT_2"/>
    <property type="match status" value="2"/>
</dbReference>
<reference evidence="1 2" key="1">
    <citation type="submission" date="2016-05" db="EMBL/GenBank/DDBJ databases">
        <title>Genome sequencing of Trichophyton rubrum CMCC(F)T1i isolated from hair.</title>
        <authorList>
            <person name="Zhan P."/>
            <person name="Tao Y."/>
            <person name="Liu W."/>
        </authorList>
    </citation>
    <scope>NUCLEOTIDE SEQUENCE [LARGE SCALE GENOMIC DNA]</scope>
    <source>
        <strain evidence="2">CMCC(F)T1i</strain>
    </source>
</reference>
<dbReference type="VEuPathDB" id="FungiDB:TERG_02068"/>
<dbReference type="InterPro" id="IPR019193">
    <property type="entry name" value="UBQ-conj_enz_E2-bd_prot"/>
</dbReference>
<protein>
    <submittedName>
        <fullName evidence="1">Uncharacterized protein</fullName>
    </submittedName>
</protein>
<dbReference type="Proteomes" id="UP000243015">
    <property type="component" value="Unassembled WGS sequence"/>
</dbReference>
<dbReference type="EMBL" id="LHPM01000013">
    <property type="protein sequence ID" value="OAL65859.1"/>
    <property type="molecule type" value="Genomic_DNA"/>
</dbReference>